<proteinExistence type="predicted"/>
<dbReference type="EMBL" id="JXTC01000188">
    <property type="protein sequence ID" value="PON82816.1"/>
    <property type="molecule type" value="Genomic_DNA"/>
</dbReference>
<accession>A0A2P5EBD2</accession>
<organism evidence="1 2">
    <name type="scientific">Trema orientale</name>
    <name type="common">Charcoal tree</name>
    <name type="synonym">Celtis orientalis</name>
    <dbReference type="NCBI Taxonomy" id="63057"/>
    <lineage>
        <taxon>Eukaryota</taxon>
        <taxon>Viridiplantae</taxon>
        <taxon>Streptophyta</taxon>
        <taxon>Embryophyta</taxon>
        <taxon>Tracheophyta</taxon>
        <taxon>Spermatophyta</taxon>
        <taxon>Magnoliopsida</taxon>
        <taxon>eudicotyledons</taxon>
        <taxon>Gunneridae</taxon>
        <taxon>Pentapetalae</taxon>
        <taxon>rosids</taxon>
        <taxon>fabids</taxon>
        <taxon>Rosales</taxon>
        <taxon>Cannabaceae</taxon>
        <taxon>Trema</taxon>
    </lineage>
</organism>
<keyword evidence="2" id="KW-1185">Reference proteome</keyword>
<dbReference type="AlphaFoldDB" id="A0A2P5EBD2"/>
<protein>
    <submittedName>
        <fullName evidence="1">Uncharacterized protein</fullName>
    </submittedName>
</protein>
<gene>
    <name evidence="1" type="ORF">TorRG33x02_213900</name>
</gene>
<dbReference type="InParanoid" id="A0A2P5EBD2"/>
<name>A0A2P5EBD2_TREOI</name>
<comment type="caution">
    <text evidence="1">The sequence shown here is derived from an EMBL/GenBank/DDBJ whole genome shotgun (WGS) entry which is preliminary data.</text>
</comment>
<sequence>MSIQIRQEGLVRGQDSVDFSALGTPRRKRNGKMDQKLFSTEEQRPELFASVISKGAVLISLSWYSFEVGL</sequence>
<evidence type="ECO:0000313" key="1">
    <source>
        <dbReference type="EMBL" id="PON82816.1"/>
    </source>
</evidence>
<dbReference type="Proteomes" id="UP000237000">
    <property type="component" value="Unassembled WGS sequence"/>
</dbReference>
<reference evidence="2" key="1">
    <citation type="submission" date="2016-06" db="EMBL/GenBank/DDBJ databases">
        <title>Parallel loss of symbiosis genes in relatives of nitrogen-fixing non-legume Parasponia.</title>
        <authorList>
            <person name="Van Velzen R."/>
            <person name="Holmer R."/>
            <person name="Bu F."/>
            <person name="Rutten L."/>
            <person name="Van Zeijl A."/>
            <person name="Liu W."/>
            <person name="Santuari L."/>
            <person name="Cao Q."/>
            <person name="Sharma T."/>
            <person name="Shen D."/>
            <person name="Roswanjaya Y."/>
            <person name="Wardhani T."/>
            <person name="Kalhor M.S."/>
            <person name="Jansen J."/>
            <person name="Van den Hoogen J."/>
            <person name="Gungor B."/>
            <person name="Hartog M."/>
            <person name="Hontelez J."/>
            <person name="Verver J."/>
            <person name="Yang W.-C."/>
            <person name="Schijlen E."/>
            <person name="Repin R."/>
            <person name="Schilthuizen M."/>
            <person name="Schranz E."/>
            <person name="Heidstra R."/>
            <person name="Miyata K."/>
            <person name="Fedorova E."/>
            <person name="Kohlen W."/>
            <person name="Bisseling T."/>
            <person name="Smit S."/>
            <person name="Geurts R."/>
        </authorList>
    </citation>
    <scope>NUCLEOTIDE SEQUENCE [LARGE SCALE GENOMIC DNA]</scope>
    <source>
        <strain evidence="2">cv. RG33-2</strain>
    </source>
</reference>
<evidence type="ECO:0000313" key="2">
    <source>
        <dbReference type="Proteomes" id="UP000237000"/>
    </source>
</evidence>